<keyword evidence="2" id="KW-0805">Transcription regulation</keyword>
<feature type="coiled-coil region" evidence="5">
    <location>
        <begin position="219"/>
        <end position="246"/>
    </location>
</feature>
<dbReference type="Proteomes" id="UP001176521">
    <property type="component" value="Unassembled WGS sequence"/>
</dbReference>
<evidence type="ECO:0000256" key="5">
    <source>
        <dbReference type="SAM" id="Coils"/>
    </source>
</evidence>
<dbReference type="GO" id="GO:0006357">
    <property type="term" value="P:regulation of transcription by RNA polymerase II"/>
    <property type="evidence" value="ECO:0007669"/>
    <property type="project" value="TreeGrafter"/>
</dbReference>
<keyword evidence="3" id="KW-0804">Transcription</keyword>
<protein>
    <recommendedName>
        <fullName evidence="9">Transcriptional coactivator HFI1/ADA1</fullName>
    </recommendedName>
</protein>
<dbReference type="Pfam" id="PF12767">
    <property type="entry name" value="SAGA-Tad1"/>
    <property type="match status" value="1"/>
</dbReference>
<evidence type="ECO:0000256" key="1">
    <source>
        <dbReference type="ARBA" id="ARBA00004123"/>
    </source>
</evidence>
<dbReference type="PANTHER" id="PTHR21277:SF5">
    <property type="entry name" value="TRANSCRIPTIONAL ADAPTER 1"/>
    <property type="match status" value="1"/>
</dbReference>
<sequence>MVLQPHRLHAAASSSAGPSNSTATSNIGFTRQRIDTLAIKAQLGAALGENQIHYWHALRSFCTAALDRAEFEQLARGYLGKDLIHLHNALIMGILHNASPGVPGPSTDDDPTGTGSSKRRKPGDPDPDATVEVSTHKRQRLVLAGLPKRERQRIKLVGKLSRGPTASAATANTASSALTALGPTLSAASAAGAGAGDSGAGSNADSAALLAGGVGWAGANAEMLERKRKEQEKRKAVEEKRRIRENLTNIGARDWRGETTQQAESLDDVKDKLSASTQSAIARALSASLCIDSKELPDIESLRDRMTLHAVEAGLPGGVHPQAAAMVLLALQGHIQNVIASVIGKLRTRGTGAVISEGSELTAAAAAAAFAAQAEEEDETDDSELHVGRSGALSDIENRPPTQPGSLRRTGSTATLRPMSSSYGENGTLSSPNAKLAAAAAAAAEVVRAHDNTVKLSDMAMLFDLAPQTLVEPLGLGTQERMLAPEYEGNLSLFGSASAAGASSLGFAHTAAHGGRGRPGSSSEDDEDEVAATV</sequence>
<evidence type="ECO:0000256" key="6">
    <source>
        <dbReference type="SAM" id="MobiDB-lite"/>
    </source>
</evidence>
<feature type="region of interest" description="Disordered" evidence="6">
    <location>
        <begin position="100"/>
        <end position="137"/>
    </location>
</feature>
<feature type="compositionally biased region" description="Low complexity" evidence="6">
    <location>
        <begin position="10"/>
        <end position="25"/>
    </location>
</feature>
<reference evidence="7" key="1">
    <citation type="journal article" date="2023" name="PhytoFront">
        <title>Draft Genome Resources of Seven Strains of Tilletia horrida, Causal Agent of Kernel Smut of Rice.</title>
        <authorList>
            <person name="Khanal S."/>
            <person name="Antony Babu S."/>
            <person name="Zhou X.G."/>
        </authorList>
    </citation>
    <scope>NUCLEOTIDE SEQUENCE</scope>
    <source>
        <strain evidence="7">TX3</strain>
    </source>
</reference>
<gene>
    <name evidence="7" type="ORF">OC842_006093</name>
</gene>
<comment type="caution">
    <text evidence="7">The sequence shown here is derived from an EMBL/GenBank/DDBJ whole genome shotgun (WGS) entry which is preliminary data.</text>
</comment>
<proteinExistence type="predicted"/>
<feature type="compositionally biased region" description="Acidic residues" evidence="6">
    <location>
        <begin position="523"/>
        <end position="534"/>
    </location>
</feature>
<dbReference type="GO" id="GO:0000124">
    <property type="term" value="C:SAGA complex"/>
    <property type="evidence" value="ECO:0007669"/>
    <property type="project" value="TreeGrafter"/>
</dbReference>
<name>A0AAN6G8V3_9BASI</name>
<evidence type="ECO:0000256" key="4">
    <source>
        <dbReference type="ARBA" id="ARBA00023242"/>
    </source>
</evidence>
<dbReference type="EMBL" id="JAPDMQ010000501">
    <property type="protein sequence ID" value="KAK0523599.1"/>
    <property type="molecule type" value="Genomic_DNA"/>
</dbReference>
<dbReference type="AlphaFoldDB" id="A0AAN6G8V3"/>
<dbReference type="InterPro" id="IPR024738">
    <property type="entry name" value="Hfi1/Tada1"/>
</dbReference>
<feature type="region of interest" description="Disordered" evidence="6">
    <location>
        <begin position="375"/>
        <end position="428"/>
    </location>
</feature>
<evidence type="ECO:0000256" key="2">
    <source>
        <dbReference type="ARBA" id="ARBA00023015"/>
    </source>
</evidence>
<keyword evidence="5" id="KW-0175">Coiled coil</keyword>
<keyword evidence="8" id="KW-1185">Reference proteome</keyword>
<evidence type="ECO:0008006" key="9">
    <source>
        <dbReference type="Google" id="ProtNLM"/>
    </source>
</evidence>
<feature type="compositionally biased region" description="Polar residues" evidence="6">
    <location>
        <begin position="409"/>
        <end position="428"/>
    </location>
</feature>
<evidence type="ECO:0000313" key="8">
    <source>
        <dbReference type="Proteomes" id="UP001176521"/>
    </source>
</evidence>
<dbReference type="PANTHER" id="PTHR21277">
    <property type="entry name" value="TRANSCRIPTIONAL ADAPTER 1"/>
    <property type="match status" value="1"/>
</dbReference>
<feature type="region of interest" description="Disordered" evidence="6">
    <location>
        <begin position="509"/>
        <end position="534"/>
    </location>
</feature>
<accession>A0AAN6G8V3</accession>
<dbReference type="CDD" id="cd22933">
    <property type="entry name" value="HFD_HFI1"/>
    <property type="match status" value="1"/>
</dbReference>
<comment type="subcellular location">
    <subcellularLocation>
        <location evidence="1">Nucleus</location>
    </subcellularLocation>
</comment>
<evidence type="ECO:0000256" key="3">
    <source>
        <dbReference type="ARBA" id="ARBA00023163"/>
    </source>
</evidence>
<evidence type="ECO:0000313" key="7">
    <source>
        <dbReference type="EMBL" id="KAK0523599.1"/>
    </source>
</evidence>
<feature type="region of interest" description="Disordered" evidence="6">
    <location>
        <begin position="1"/>
        <end position="25"/>
    </location>
</feature>
<dbReference type="GO" id="GO:0003713">
    <property type="term" value="F:transcription coactivator activity"/>
    <property type="evidence" value="ECO:0007669"/>
    <property type="project" value="TreeGrafter"/>
</dbReference>
<organism evidence="7 8">
    <name type="scientific">Tilletia horrida</name>
    <dbReference type="NCBI Taxonomy" id="155126"/>
    <lineage>
        <taxon>Eukaryota</taxon>
        <taxon>Fungi</taxon>
        <taxon>Dikarya</taxon>
        <taxon>Basidiomycota</taxon>
        <taxon>Ustilaginomycotina</taxon>
        <taxon>Exobasidiomycetes</taxon>
        <taxon>Tilletiales</taxon>
        <taxon>Tilletiaceae</taxon>
        <taxon>Tilletia</taxon>
    </lineage>
</organism>
<keyword evidence="4" id="KW-0539">Nucleus</keyword>
<dbReference type="GO" id="GO:0005634">
    <property type="term" value="C:nucleus"/>
    <property type="evidence" value="ECO:0007669"/>
    <property type="project" value="UniProtKB-SubCell"/>
</dbReference>